<keyword evidence="1" id="KW-1133">Transmembrane helix</keyword>
<name>A0A7G9YIU5_9EURY</name>
<dbReference type="InterPro" id="IPR000620">
    <property type="entry name" value="EamA_dom"/>
</dbReference>
<feature type="transmembrane region" description="Helical" evidence="1">
    <location>
        <begin position="134"/>
        <end position="157"/>
    </location>
</feature>
<feature type="domain" description="EamA" evidence="2">
    <location>
        <begin position="73"/>
        <end position="204"/>
    </location>
</feature>
<evidence type="ECO:0000256" key="1">
    <source>
        <dbReference type="SAM" id="Phobius"/>
    </source>
</evidence>
<dbReference type="GO" id="GO:0016020">
    <property type="term" value="C:membrane"/>
    <property type="evidence" value="ECO:0007669"/>
    <property type="project" value="InterPro"/>
</dbReference>
<dbReference type="AlphaFoldDB" id="A0A7G9YIU5"/>
<dbReference type="PANTHER" id="PTHR22911">
    <property type="entry name" value="ACYL-MALONYL CONDENSING ENZYME-RELATED"/>
    <property type="match status" value="1"/>
</dbReference>
<evidence type="ECO:0000259" key="2">
    <source>
        <dbReference type="Pfam" id="PF00892"/>
    </source>
</evidence>
<protein>
    <recommendedName>
        <fullName evidence="2">EamA domain-containing protein</fullName>
    </recommendedName>
</protein>
<feature type="transmembrane region" description="Helical" evidence="1">
    <location>
        <begin position="46"/>
        <end position="64"/>
    </location>
</feature>
<dbReference type="EMBL" id="MT631283">
    <property type="protein sequence ID" value="QNO47929.1"/>
    <property type="molecule type" value="Genomic_DNA"/>
</dbReference>
<reference evidence="3" key="1">
    <citation type="submission" date="2020-06" db="EMBL/GenBank/DDBJ databases">
        <title>Unique genomic features of the anaerobic methanotrophic archaea.</title>
        <authorList>
            <person name="Chadwick G.L."/>
            <person name="Skennerton C.T."/>
            <person name="Laso-Perez R."/>
            <person name="Leu A.O."/>
            <person name="Speth D.R."/>
            <person name="Yu H."/>
            <person name="Morgan-Lang C."/>
            <person name="Hatzenpichler R."/>
            <person name="Goudeau D."/>
            <person name="Malmstrom R."/>
            <person name="Brazelton W.J."/>
            <person name="Woyke T."/>
            <person name="Hallam S.J."/>
            <person name="Tyson G.W."/>
            <person name="Wegener G."/>
            <person name="Boetius A."/>
            <person name="Orphan V."/>
        </authorList>
    </citation>
    <scope>NUCLEOTIDE SEQUENCE</scope>
</reference>
<keyword evidence="1" id="KW-0812">Transmembrane</keyword>
<keyword evidence="1" id="KW-0472">Membrane</keyword>
<dbReference type="Pfam" id="PF00892">
    <property type="entry name" value="EamA"/>
    <property type="match status" value="2"/>
</dbReference>
<sequence>MLSYFISVKHTTVAIAVLLLYTAPIYVTLLSPLLLKEPVTRRSLSALVLSMVGVILVIQPGTVFQDMDSMYAIGLLCGLISGLLYACMILTSRYLKSYYTGTAQAAWAIIITLVIFLPYSTAISFGVLLDNLHLLILLGLLPTAAGLTLYFSGLAYVRAQNASIIALLEPASAVVIAAIILSQPITPSVLVGGGLILLGALMVSGVGAMGAAHK</sequence>
<dbReference type="SUPFAM" id="SSF103481">
    <property type="entry name" value="Multidrug resistance efflux transporter EmrE"/>
    <property type="match status" value="2"/>
</dbReference>
<feature type="transmembrane region" description="Helical" evidence="1">
    <location>
        <begin position="164"/>
        <end position="183"/>
    </location>
</feature>
<proteinExistence type="predicted"/>
<dbReference type="InterPro" id="IPR037185">
    <property type="entry name" value="EmrE-like"/>
</dbReference>
<gene>
    <name evidence="3" type="ORF">DBNCDMDK_00017</name>
</gene>
<feature type="transmembrane region" description="Helical" evidence="1">
    <location>
        <begin position="12"/>
        <end position="34"/>
    </location>
</feature>
<feature type="transmembrane region" description="Helical" evidence="1">
    <location>
        <begin position="107"/>
        <end position="128"/>
    </location>
</feature>
<organism evidence="3">
    <name type="scientific">Candidatus Methanogaster sp. ANME-2c ERB4</name>
    <dbReference type="NCBI Taxonomy" id="2759911"/>
    <lineage>
        <taxon>Archaea</taxon>
        <taxon>Methanobacteriati</taxon>
        <taxon>Methanobacteriota</taxon>
        <taxon>Stenosarchaea group</taxon>
        <taxon>Methanomicrobia</taxon>
        <taxon>Methanosarcinales</taxon>
        <taxon>ANME-2 cluster</taxon>
        <taxon>Candidatus Methanogasteraceae</taxon>
        <taxon>Candidatus Methanogaster</taxon>
    </lineage>
</organism>
<dbReference type="PANTHER" id="PTHR22911:SF79">
    <property type="entry name" value="MOBA-LIKE NTP TRANSFERASE DOMAIN-CONTAINING PROTEIN"/>
    <property type="match status" value="1"/>
</dbReference>
<feature type="transmembrane region" description="Helical" evidence="1">
    <location>
        <begin position="70"/>
        <end position="95"/>
    </location>
</feature>
<accession>A0A7G9YIU5</accession>
<feature type="transmembrane region" description="Helical" evidence="1">
    <location>
        <begin position="189"/>
        <end position="212"/>
    </location>
</feature>
<feature type="domain" description="EamA" evidence="2">
    <location>
        <begin position="2"/>
        <end position="58"/>
    </location>
</feature>
<evidence type="ECO:0000313" key="3">
    <source>
        <dbReference type="EMBL" id="QNO47929.1"/>
    </source>
</evidence>